<evidence type="ECO:0000313" key="1">
    <source>
        <dbReference type="EMBL" id="TQL72886.1"/>
    </source>
</evidence>
<comment type="caution">
    <text evidence="1">The sequence shown here is derived from an EMBL/GenBank/DDBJ whole genome shotgun (WGS) entry which is preliminary data.</text>
</comment>
<dbReference type="EMBL" id="VFOU01000002">
    <property type="protein sequence ID" value="TQL72886.1"/>
    <property type="molecule type" value="Genomic_DNA"/>
</dbReference>
<keyword evidence="2" id="KW-1185">Reference proteome</keyword>
<reference evidence="1 2" key="1">
    <citation type="submission" date="2019-06" db="EMBL/GenBank/DDBJ databases">
        <title>Sequencing the genomes of 1000 actinobacteria strains.</title>
        <authorList>
            <person name="Klenk H.-P."/>
        </authorList>
    </citation>
    <scope>NUCLEOTIDE SEQUENCE [LARGE SCALE GENOMIC DNA]</scope>
    <source>
        <strain evidence="1 2">DSM 24083</strain>
    </source>
</reference>
<proteinExistence type="predicted"/>
<organism evidence="1 2">
    <name type="scientific">Enteractinococcus coprophilus</name>
    <dbReference type="NCBI Taxonomy" id="1027633"/>
    <lineage>
        <taxon>Bacteria</taxon>
        <taxon>Bacillati</taxon>
        <taxon>Actinomycetota</taxon>
        <taxon>Actinomycetes</taxon>
        <taxon>Micrococcales</taxon>
        <taxon>Micrococcaceae</taxon>
    </lineage>
</organism>
<sequence length="31" mass="3611">MIAMIGCTTEWATYTPLVEKILTYYPLNVFK</sequence>
<gene>
    <name evidence="1" type="ORF">FB556_1556</name>
</gene>
<protein>
    <submittedName>
        <fullName evidence="1">Uncharacterized protein</fullName>
    </submittedName>
</protein>
<dbReference type="Proteomes" id="UP000319746">
    <property type="component" value="Unassembled WGS sequence"/>
</dbReference>
<dbReference type="AlphaFoldDB" id="A0A543AK35"/>
<evidence type="ECO:0000313" key="2">
    <source>
        <dbReference type="Proteomes" id="UP000319746"/>
    </source>
</evidence>
<name>A0A543AK35_9MICC</name>
<accession>A0A543AK35</accession>